<evidence type="ECO:0000256" key="11">
    <source>
        <dbReference type="ARBA" id="ARBA00023014"/>
    </source>
</evidence>
<dbReference type="SUPFAM" id="SSF53706">
    <property type="entry name" value="Formate dehydrogenase/DMSO reductase, domains 1-3"/>
    <property type="match status" value="1"/>
</dbReference>
<dbReference type="Gene3D" id="3.10.20.740">
    <property type="match status" value="1"/>
</dbReference>
<evidence type="ECO:0000256" key="3">
    <source>
        <dbReference type="ARBA" id="ARBA00004370"/>
    </source>
</evidence>
<dbReference type="PROSITE" id="PS00641">
    <property type="entry name" value="COMPLEX1_75K_1"/>
    <property type="match status" value="1"/>
</dbReference>
<dbReference type="PANTHER" id="PTHR43105:SF10">
    <property type="entry name" value="NADH-QUINONE OXIDOREDUCTASE SUBUNIT G"/>
    <property type="match status" value="1"/>
</dbReference>
<dbReference type="Proteomes" id="UP000696931">
    <property type="component" value="Unassembled WGS sequence"/>
</dbReference>
<evidence type="ECO:0000256" key="2">
    <source>
        <dbReference type="ARBA" id="ARBA00002378"/>
    </source>
</evidence>
<keyword evidence="14" id="KW-0472">Membrane</keyword>
<evidence type="ECO:0000256" key="4">
    <source>
        <dbReference type="ARBA" id="ARBA00005404"/>
    </source>
</evidence>
<sequence>MSMVKVTIDGRTIEVPAGTLITDAAKMAEVHVPIFCSHSKLPPLGACRICVVEVGTPKMGPDRKPVLGPDGSPEIAWMPKVQTGCTTPVTDGMHVKTASATATQARKGVMEFLLVNHPLDCPVCDEGGECQLQDLAFAFGQDFSRMEQAKRTFDSEDLGPIVKKEANRCIVCMRCVRYCDQVMGEDALTAHQRGAHTEISSFNRQPLDCEQCGNCIEVCPVGALTALPYRFKARPWDLRQHITLCPHCSNGCSVRLGVRGMEVLRARGTENRGVNQEFLCVRGRFGHDFVNSADRLSAPLVKQGGSLQPVTWDEASAQAASRLRDIAAAHGPGAIAFLGGEQLFTEEQYLMQKLARAVLGTNHVDGRTRTVARVPGDAVLRATGGGRPPLTFTDLVNAQEVLVLFDDLQGESPYAQALAIRGQHQTGLHLTVAHPRRVKLARPKFKGDWLGVQPGAELALVHALTKAALDLGAPSDLPGEISWGLEALTKSLASWTSERMTRETGLSADAIVAAAKRLRGAERKAVLFGRAVTEHPQAAALLQAIENLGWLTGALTSSASRVMYAGTHSNSQGALDNGLTPDFLPGYVPVTDAAGREAFGKSWGCTLDGEAGMSAPEILEATAAGRIKALWIVGDQWLRTAPDAALAARALAAAELVIVNDLFMTETARAAHVVFPVASFAEKDGTSVNCERRAQKATRALSPKRGSRADWEVFQFVAQVLGADWRYRTTEDVFREMARLVPVWHGMSWASLLPNGATWSATRVAGSLGYAEPDAKPAGEGMWLLSGGTLFAVDGVGERCSSLARLAKHARVFVSPAEASRLGAAAGDMLELEGPAGVVVLPVEIDDSVPPSAVFVPYAYAGAGVNRLGAPKGAGLRVKARKAAAAAKAGA</sequence>
<dbReference type="InterPro" id="IPR017900">
    <property type="entry name" value="4Fe4S_Fe_S_CS"/>
</dbReference>
<evidence type="ECO:0000256" key="5">
    <source>
        <dbReference type="ARBA" id="ARBA00022485"/>
    </source>
</evidence>
<dbReference type="Pfam" id="PF13510">
    <property type="entry name" value="Fer2_4"/>
    <property type="match status" value="1"/>
</dbReference>
<comment type="catalytic activity">
    <reaction evidence="15 16">
        <text>a quinone + NADH + 5 H(+)(in) = a quinol + NAD(+) + 4 H(+)(out)</text>
        <dbReference type="Rhea" id="RHEA:57888"/>
        <dbReference type="ChEBI" id="CHEBI:15378"/>
        <dbReference type="ChEBI" id="CHEBI:24646"/>
        <dbReference type="ChEBI" id="CHEBI:57540"/>
        <dbReference type="ChEBI" id="CHEBI:57945"/>
        <dbReference type="ChEBI" id="CHEBI:132124"/>
    </reaction>
</comment>
<evidence type="ECO:0000256" key="7">
    <source>
        <dbReference type="ARBA" id="ARBA00022719"/>
    </source>
</evidence>
<feature type="domain" description="4Fe-4S His(Cys)3-ligated-type" evidence="20">
    <location>
        <begin position="101"/>
        <end position="140"/>
    </location>
</feature>
<dbReference type="InterPro" id="IPR036010">
    <property type="entry name" value="2Fe-2S_ferredoxin-like_sf"/>
</dbReference>
<evidence type="ECO:0000256" key="14">
    <source>
        <dbReference type="ARBA" id="ARBA00023136"/>
    </source>
</evidence>
<keyword evidence="5 16" id="KW-0004">4Fe-4S</keyword>
<comment type="similarity">
    <text evidence="4 16">Belongs to the complex I 75 kDa subunit family.</text>
</comment>
<dbReference type="GO" id="GO:0051539">
    <property type="term" value="F:4 iron, 4 sulfur cluster binding"/>
    <property type="evidence" value="ECO:0007669"/>
    <property type="project" value="UniProtKB-KW"/>
</dbReference>
<dbReference type="Pfam" id="PF22117">
    <property type="entry name" value="Fer4_Nqo3"/>
    <property type="match status" value="1"/>
</dbReference>
<dbReference type="InterPro" id="IPR054351">
    <property type="entry name" value="NADH_UbQ_OxRdtase_ferredoxin"/>
</dbReference>
<dbReference type="PROSITE" id="PS51839">
    <property type="entry name" value="4FE4S_HC3"/>
    <property type="match status" value="1"/>
</dbReference>
<dbReference type="Gene3D" id="2.20.25.90">
    <property type="entry name" value="ADC-like domains"/>
    <property type="match status" value="1"/>
</dbReference>
<keyword evidence="21" id="KW-0560">Oxidoreductase</keyword>
<dbReference type="FunFam" id="3.30.70.20:FF:000002">
    <property type="entry name" value="NADH-ubiquinone oxidoreductase 75 kDa subunit"/>
    <property type="match status" value="1"/>
</dbReference>
<dbReference type="GO" id="GO:0003954">
    <property type="term" value="F:NADH dehydrogenase activity"/>
    <property type="evidence" value="ECO:0007669"/>
    <property type="project" value="TreeGrafter"/>
</dbReference>
<evidence type="ECO:0000256" key="10">
    <source>
        <dbReference type="ARBA" id="ARBA00023004"/>
    </source>
</evidence>
<dbReference type="InterPro" id="IPR006657">
    <property type="entry name" value="MoPterin_dinucl-bd_dom"/>
</dbReference>
<comment type="cofactor">
    <cofactor evidence="1 16">
        <name>[4Fe-4S] cluster</name>
        <dbReference type="ChEBI" id="CHEBI:49883"/>
    </cofactor>
</comment>
<evidence type="ECO:0000256" key="6">
    <source>
        <dbReference type="ARBA" id="ARBA00022714"/>
    </source>
</evidence>
<comment type="caution">
    <text evidence="21">The sequence shown here is derived from an EMBL/GenBank/DDBJ whole genome shotgun (WGS) entry which is preliminary data.</text>
</comment>
<dbReference type="FunFam" id="3.10.20.740:FF:000004">
    <property type="entry name" value="NADH-quinone oxidoreductase"/>
    <property type="match status" value="1"/>
</dbReference>
<accession>A0A933W2L3</accession>
<dbReference type="Pfam" id="PF04879">
    <property type="entry name" value="Molybdop_Fe4S4"/>
    <property type="match status" value="1"/>
</dbReference>
<dbReference type="PROSITE" id="PS00642">
    <property type="entry name" value="COMPLEX1_75K_2"/>
    <property type="match status" value="1"/>
</dbReference>
<dbReference type="InterPro" id="IPR019574">
    <property type="entry name" value="NADH_UbQ_OxRdtase_Gsu_4Fe4S-bd"/>
</dbReference>
<evidence type="ECO:0000256" key="12">
    <source>
        <dbReference type="ARBA" id="ARBA00023027"/>
    </source>
</evidence>
<comment type="cofactor">
    <cofactor evidence="16">
        <name>[2Fe-2S] cluster</name>
        <dbReference type="ChEBI" id="CHEBI:190135"/>
    </cofactor>
    <text evidence="16">Binds 1 [2Fe-2S] cluster per subunit.</text>
</comment>
<dbReference type="PROSITE" id="PS51379">
    <property type="entry name" value="4FE4S_FER_2"/>
    <property type="match status" value="1"/>
</dbReference>
<dbReference type="GO" id="GO:0042773">
    <property type="term" value="P:ATP synthesis coupled electron transport"/>
    <property type="evidence" value="ECO:0007669"/>
    <property type="project" value="InterPro"/>
</dbReference>
<keyword evidence="11 16" id="KW-0411">Iron-sulfur</keyword>
<dbReference type="InterPro" id="IPR017896">
    <property type="entry name" value="4Fe4S_Fe-S-bd"/>
</dbReference>
<feature type="domain" description="4Fe-4S ferredoxin-type" evidence="18">
    <location>
        <begin position="200"/>
        <end position="229"/>
    </location>
</feature>
<dbReference type="SUPFAM" id="SSF54862">
    <property type="entry name" value="4Fe-4S ferredoxins"/>
    <property type="match status" value="1"/>
</dbReference>
<protein>
    <recommendedName>
        <fullName evidence="16">NADH-quinone oxidoreductase</fullName>
        <ecNumber evidence="16">7.1.1.-</ecNumber>
    </recommendedName>
</protein>
<dbReference type="SMART" id="SM00929">
    <property type="entry name" value="NADH-G_4Fe-4S_3"/>
    <property type="match status" value="1"/>
</dbReference>
<evidence type="ECO:0000256" key="13">
    <source>
        <dbReference type="ARBA" id="ARBA00023075"/>
    </source>
</evidence>
<dbReference type="GO" id="GO:0008137">
    <property type="term" value="F:NADH dehydrogenase (ubiquinone) activity"/>
    <property type="evidence" value="ECO:0007669"/>
    <property type="project" value="UniProtKB-UniRule"/>
</dbReference>
<comment type="function">
    <text evidence="2">NDH-1 shuttles electrons from NADH, via FMN and iron-sulfur (Fe-S) centers, to quinones in the respiratory chain. The immediate electron acceptor for the enzyme in this species is believed to be ubiquinone. Couples the redox reaction to proton translocation (for every two electrons transferred, four hydrogen ions are translocated across the cytoplasmic membrane), and thus conserves the redox energy in a proton gradient.</text>
</comment>
<keyword evidence="8 16" id="KW-0479">Metal-binding</keyword>
<dbReference type="Gene3D" id="3.40.50.740">
    <property type="match status" value="1"/>
</dbReference>
<dbReference type="GO" id="GO:0051537">
    <property type="term" value="F:2 iron, 2 sulfur cluster binding"/>
    <property type="evidence" value="ECO:0007669"/>
    <property type="project" value="UniProtKB-UniRule"/>
</dbReference>
<evidence type="ECO:0000256" key="8">
    <source>
        <dbReference type="ARBA" id="ARBA00022723"/>
    </source>
</evidence>
<keyword evidence="10 16" id="KW-0408">Iron</keyword>
<dbReference type="GO" id="GO:0016020">
    <property type="term" value="C:membrane"/>
    <property type="evidence" value="ECO:0007669"/>
    <property type="project" value="UniProtKB-SubCell"/>
</dbReference>
<dbReference type="InterPro" id="IPR006656">
    <property type="entry name" value="Mopterin_OxRdtase"/>
</dbReference>
<dbReference type="Gene3D" id="2.40.40.20">
    <property type="match status" value="1"/>
</dbReference>
<evidence type="ECO:0000259" key="20">
    <source>
        <dbReference type="PROSITE" id="PS51839"/>
    </source>
</evidence>
<comment type="function">
    <text evidence="16">NDH-1 shuttles electrons from NADH, via FMN and iron-sulfur (Fe-S) centers, to quinones in the respiratory chain. Couples the redox reaction to proton translocation (for every two electrons transferred, four hydrogen ions are translocated across the cytoplasmic membrane), and thus conserves the redox energy in a proton gradient.</text>
</comment>
<feature type="domain" description="2Fe-2S ferredoxin-type" evidence="17">
    <location>
        <begin position="2"/>
        <end position="101"/>
    </location>
</feature>
<name>A0A933W2L3_UNCEI</name>
<evidence type="ECO:0000259" key="19">
    <source>
        <dbReference type="PROSITE" id="PS51669"/>
    </source>
</evidence>
<dbReference type="GO" id="GO:0048038">
    <property type="term" value="F:quinone binding"/>
    <property type="evidence" value="ECO:0007669"/>
    <property type="project" value="UniProtKB-UniRule"/>
</dbReference>
<proteinExistence type="inferred from homology"/>
<reference evidence="21" key="1">
    <citation type="submission" date="2020-07" db="EMBL/GenBank/DDBJ databases">
        <title>Huge and variable diversity of episymbiotic CPR bacteria and DPANN archaea in groundwater ecosystems.</title>
        <authorList>
            <person name="He C.Y."/>
            <person name="Keren R."/>
            <person name="Whittaker M."/>
            <person name="Farag I.F."/>
            <person name="Doudna J."/>
            <person name="Cate J.H.D."/>
            <person name="Banfield J.F."/>
        </authorList>
    </citation>
    <scope>NUCLEOTIDE SEQUENCE</scope>
    <source>
        <strain evidence="21">NC_groundwater_1813_Pr3_B-0.1um_71_17</strain>
    </source>
</reference>
<evidence type="ECO:0000259" key="18">
    <source>
        <dbReference type="PROSITE" id="PS51379"/>
    </source>
</evidence>
<dbReference type="GO" id="GO:0043546">
    <property type="term" value="F:molybdopterin cofactor binding"/>
    <property type="evidence" value="ECO:0007669"/>
    <property type="project" value="InterPro"/>
</dbReference>
<dbReference type="InterPro" id="IPR050123">
    <property type="entry name" value="Prok_molybdopt-oxidoreductase"/>
</dbReference>
<dbReference type="SMART" id="SM00926">
    <property type="entry name" value="Molybdop_Fe4S4"/>
    <property type="match status" value="1"/>
</dbReference>
<dbReference type="AlphaFoldDB" id="A0A933W2L3"/>
<keyword evidence="7 16" id="KW-0874">Quinone</keyword>
<keyword evidence="13" id="KW-0830">Ubiquinone</keyword>
<dbReference type="PANTHER" id="PTHR43105">
    <property type="entry name" value="RESPIRATORY NITRATE REDUCTASE"/>
    <property type="match status" value="1"/>
</dbReference>
<evidence type="ECO:0000256" key="1">
    <source>
        <dbReference type="ARBA" id="ARBA00001966"/>
    </source>
</evidence>
<dbReference type="NCBIfam" id="TIGR01973">
    <property type="entry name" value="NuoG"/>
    <property type="match status" value="1"/>
</dbReference>
<evidence type="ECO:0000259" key="17">
    <source>
        <dbReference type="PROSITE" id="PS51085"/>
    </source>
</evidence>
<dbReference type="PROSITE" id="PS00643">
    <property type="entry name" value="COMPLEX1_75K_3"/>
    <property type="match status" value="1"/>
</dbReference>
<dbReference type="InterPro" id="IPR006963">
    <property type="entry name" value="Mopterin_OxRdtase_4Fe-4S_dom"/>
</dbReference>
<evidence type="ECO:0000256" key="16">
    <source>
        <dbReference type="RuleBase" id="RU003525"/>
    </source>
</evidence>
<organism evidence="21 22">
    <name type="scientific">Eiseniibacteriota bacterium</name>
    <dbReference type="NCBI Taxonomy" id="2212470"/>
    <lineage>
        <taxon>Bacteria</taxon>
        <taxon>Candidatus Eiseniibacteriota</taxon>
    </lineage>
</organism>
<dbReference type="SUPFAM" id="SSF54292">
    <property type="entry name" value="2Fe-2S ferredoxin-like"/>
    <property type="match status" value="1"/>
</dbReference>
<comment type="subcellular location">
    <subcellularLocation>
        <location evidence="3">Membrane</location>
    </subcellularLocation>
</comment>
<keyword evidence="6 16" id="KW-0001">2Fe-2S</keyword>
<evidence type="ECO:0000256" key="9">
    <source>
        <dbReference type="ARBA" id="ARBA00022967"/>
    </source>
</evidence>
<dbReference type="SUPFAM" id="SSF50692">
    <property type="entry name" value="ADC-like"/>
    <property type="match status" value="1"/>
</dbReference>
<dbReference type="PROSITE" id="PS51669">
    <property type="entry name" value="4FE4S_MOW_BIS_MGD"/>
    <property type="match status" value="1"/>
</dbReference>
<dbReference type="InterPro" id="IPR010228">
    <property type="entry name" value="NADH_UbQ_OxRdtase_Gsu"/>
</dbReference>
<evidence type="ECO:0000256" key="15">
    <source>
        <dbReference type="ARBA" id="ARBA00047712"/>
    </source>
</evidence>
<dbReference type="PROSITE" id="PS51085">
    <property type="entry name" value="2FE2S_FER_2"/>
    <property type="match status" value="1"/>
</dbReference>
<dbReference type="GO" id="GO:0046872">
    <property type="term" value="F:metal ion binding"/>
    <property type="evidence" value="ECO:0007669"/>
    <property type="project" value="UniProtKB-UniRule"/>
</dbReference>
<dbReference type="Pfam" id="PF01568">
    <property type="entry name" value="Molydop_binding"/>
    <property type="match status" value="1"/>
</dbReference>
<evidence type="ECO:0000313" key="21">
    <source>
        <dbReference type="EMBL" id="MBI5170185.1"/>
    </source>
</evidence>
<dbReference type="Pfam" id="PF10588">
    <property type="entry name" value="NADH-G_4Fe-4S_3"/>
    <property type="match status" value="1"/>
</dbReference>
<evidence type="ECO:0000313" key="22">
    <source>
        <dbReference type="Proteomes" id="UP000696931"/>
    </source>
</evidence>
<feature type="domain" description="4Fe-4S Mo/W bis-MGD-type" evidence="19">
    <location>
        <begin position="238"/>
        <end position="294"/>
    </location>
</feature>
<dbReference type="Gene3D" id="3.30.70.20">
    <property type="match status" value="1"/>
</dbReference>
<dbReference type="EC" id="7.1.1.-" evidence="16"/>
<keyword evidence="9 16" id="KW-1278">Translocase</keyword>
<dbReference type="PIRSF" id="PIRSF036643">
    <property type="entry name" value="FDH_alpha"/>
    <property type="match status" value="1"/>
</dbReference>
<gene>
    <name evidence="21" type="primary">nuoG</name>
    <name evidence="21" type="ORF">HZA61_11895</name>
</gene>
<dbReference type="InterPro" id="IPR001041">
    <property type="entry name" value="2Fe-2S_ferredoxin-type"/>
</dbReference>
<dbReference type="EMBL" id="JACRIW010000082">
    <property type="protein sequence ID" value="MBI5170185.1"/>
    <property type="molecule type" value="Genomic_DNA"/>
</dbReference>
<dbReference type="InterPro" id="IPR000283">
    <property type="entry name" value="NADH_UbQ_OxRdtase_75kDa_su_CS"/>
</dbReference>
<dbReference type="PROSITE" id="PS00198">
    <property type="entry name" value="4FE4S_FER_1"/>
    <property type="match status" value="1"/>
</dbReference>
<keyword evidence="12 16" id="KW-0520">NAD</keyword>
<dbReference type="Gene3D" id="3.40.228.10">
    <property type="entry name" value="Dimethylsulfoxide Reductase, domain 2"/>
    <property type="match status" value="1"/>
</dbReference>
<dbReference type="InterPro" id="IPR009010">
    <property type="entry name" value="Asp_de-COase-like_dom_sf"/>
</dbReference>
<dbReference type="Pfam" id="PF00384">
    <property type="entry name" value="Molybdopterin"/>
    <property type="match status" value="1"/>
</dbReference>
<dbReference type="CDD" id="cd00207">
    <property type="entry name" value="fer2"/>
    <property type="match status" value="1"/>
</dbReference>